<reference evidence="12" key="1">
    <citation type="submission" date="2021-01" db="UniProtKB">
        <authorList>
            <consortium name="EnsemblMetazoa"/>
        </authorList>
    </citation>
    <scope>IDENTIFICATION</scope>
</reference>
<dbReference type="AlphaFoldDB" id="A0A7M7JY42"/>
<dbReference type="RefSeq" id="XP_022657361.1">
    <property type="nucleotide sequence ID" value="XM_022801626.1"/>
</dbReference>
<keyword evidence="8" id="KW-0479">Metal-binding</keyword>
<feature type="binding site" evidence="8">
    <location>
        <position position="466"/>
    </location>
    <ligand>
        <name>Mn(2+)</name>
        <dbReference type="ChEBI" id="CHEBI:29035"/>
    </ligand>
</feature>
<evidence type="ECO:0000256" key="9">
    <source>
        <dbReference type="SAM" id="MobiDB-lite"/>
    </source>
</evidence>
<dbReference type="Pfam" id="PF06702">
    <property type="entry name" value="Fam20C"/>
    <property type="match status" value="1"/>
</dbReference>
<dbReference type="GO" id="GO:0005794">
    <property type="term" value="C:Golgi apparatus"/>
    <property type="evidence" value="ECO:0007669"/>
    <property type="project" value="UniProtKB-SubCell"/>
</dbReference>
<dbReference type="CDD" id="cd10314">
    <property type="entry name" value="FAM20_C"/>
    <property type="match status" value="1"/>
</dbReference>
<keyword evidence="7" id="KW-0067">ATP-binding</keyword>
<feature type="binding site" evidence="7">
    <location>
        <position position="274"/>
    </location>
    <ligand>
        <name>ATP</name>
        <dbReference type="ChEBI" id="CHEBI:30616"/>
    </ligand>
</feature>
<keyword evidence="8" id="KW-0464">Manganese</keyword>
<feature type="region of interest" description="Disordered" evidence="9">
    <location>
        <begin position="112"/>
        <end position="156"/>
    </location>
</feature>
<dbReference type="GO" id="GO:0005524">
    <property type="term" value="F:ATP binding"/>
    <property type="evidence" value="ECO:0007669"/>
    <property type="project" value="UniProtKB-KW"/>
</dbReference>
<dbReference type="RefSeq" id="XP_022657363.1">
    <property type="nucleotide sequence ID" value="XM_022801628.1"/>
</dbReference>
<feature type="binding site" evidence="7">
    <location>
        <position position="258"/>
    </location>
    <ligand>
        <name>ATP</name>
        <dbReference type="ChEBI" id="CHEBI:30616"/>
    </ligand>
</feature>
<feature type="binding site" evidence="7">
    <location>
        <position position="295"/>
    </location>
    <ligand>
        <name>ATP</name>
        <dbReference type="ChEBI" id="CHEBI:30616"/>
    </ligand>
</feature>
<accession>A0A7M7JY42</accession>
<dbReference type="GO" id="GO:0004674">
    <property type="term" value="F:protein serine/threonine kinase activity"/>
    <property type="evidence" value="ECO:0007669"/>
    <property type="project" value="TreeGrafter"/>
</dbReference>
<evidence type="ECO:0000256" key="8">
    <source>
        <dbReference type="PIRSR" id="PIRSR624869-3"/>
    </source>
</evidence>
<dbReference type="PANTHER" id="PTHR12450:SF22">
    <property type="entry name" value="EXTRACELLULAR SERINE_THREONINE PROTEIN CG31145"/>
    <property type="match status" value="1"/>
</dbReference>
<evidence type="ECO:0000256" key="1">
    <source>
        <dbReference type="ARBA" id="ARBA00004555"/>
    </source>
</evidence>
<keyword evidence="3" id="KW-0333">Golgi apparatus</keyword>
<keyword evidence="13" id="KW-1185">Reference proteome</keyword>
<evidence type="ECO:0000256" key="10">
    <source>
        <dbReference type="SAM" id="Phobius"/>
    </source>
</evidence>
<comment type="similarity">
    <text evidence="2">Belongs to the FAM20 family.</text>
</comment>
<dbReference type="EnsemblMetazoa" id="XM_022801626">
    <property type="protein sequence ID" value="XP_022657361"/>
    <property type="gene ID" value="LOC111248753"/>
</dbReference>
<dbReference type="InterPro" id="IPR009581">
    <property type="entry name" value="FAM20_C"/>
</dbReference>
<keyword evidence="5" id="KW-0325">Glycoprotein</keyword>
<evidence type="ECO:0000256" key="2">
    <source>
        <dbReference type="ARBA" id="ARBA00006557"/>
    </source>
</evidence>
<evidence type="ECO:0000256" key="5">
    <source>
        <dbReference type="ARBA" id="ARBA00023180"/>
    </source>
</evidence>
<feature type="binding site" evidence="7">
    <location>
        <begin position="377"/>
        <end position="380"/>
    </location>
    <ligand>
        <name>ATP</name>
        <dbReference type="ChEBI" id="CHEBI:30616"/>
    </ligand>
</feature>
<feature type="domain" description="FAM20 C-terminal" evidence="11">
    <location>
        <begin position="341"/>
        <end position="558"/>
    </location>
</feature>
<keyword evidence="10" id="KW-0812">Transmembrane</keyword>
<keyword evidence="10" id="KW-1133">Transmembrane helix</keyword>
<dbReference type="OrthoDB" id="8583677at2759"/>
<evidence type="ECO:0000256" key="4">
    <source>
        <dbReference type="ARBA" id="ARBA00023157"/>
    </source>
</evidence>
<keyword evidence="4" id="KW-1015">Disulfide bond</keyword>
<keyword evidence="10" id="KW-0472">Membrane</keyword>
<dbReference type="EnsemblMetazoa" id="XM_022801630">
    <property type="protein sequence ID" value="XP_022657365"/>
    <property type="gene ID" value="LOC111248753"/>
</dbReference>
<sequence>MAFGVSVPVVEVPPLTGGIGGGPNQKLRSSTGTSGLGRIFEAATDASTKGCRCRGNKFRQRFATTTILLCVIMLVFLFMLQANISSSGNLPILGAHVVYRYGDDVNQLYQDPGSAPVAPAGRKLAGSPSLKNKKKKAASSDNGDTLTKKPKSRSLKVTSEMKETYRNLQALIDNRIAVDAVKDKALIMRWIKRTHSNPTVMDLNNVEFDGNLTTFERFQAAISQDELYPADSAIIDELIRDMARLEIVRVVQKEGGTQLKLIIDYENGGQALFKPMRFPRDKETEPNHFYFVDYERHNAEIATYHLDRALGFRRAPPVAGRTLNMTSEIYALADQNLAKTFFVSPAKNLCFSGHCSYYCDTSHAICGHPDDLEGSFAAFLPSTDIAPRTSWRHPWRRSYNRRRKAAWEIDPDYCELIKETPPYNAGRRLADLTDMAVLDFLTGNMDRHHYETFKLFGNESAPVHLDHGRGFGKANYDEMSILAPLYQCCLIRQSTLRTLLRFVTMPGHRLSKKLRQSMSSDAVAPILLDGHLEALDRRVHKILGVVDTCLRNRSFSEVIIYDEFY</sequence>
<dbReference type="Proteomes" id="UP000594260">
    <property type="component" value="Unplaced"/>
</dbReference>
<dbReference type="EnsemblMetazoa" id="XM_022801627">
    <property type="protein sequence ID" value="XP_022657362"/>
    <property type="gene ID" value="LOC111248753"/>
</dbReference>
<protein>
    <recommendedName>
        <fullName evidence="11">FAM20 C-terminal domain-containing protein</fullName>
    </recommendedName>
</protein>
<feature type="binding site" evidence="8">
    <location>
        <position position="295"/>
    </location>
    <ligand>
        <name>Mn(2+)</name>
        <dbReference type="ChEBI" id="CHEBI:29035"/>
    </ligand>
</feature>
<proteinExistence type="inferred from homology"/>
<evidence type="ECO:0000259" key="11">
    <source>
        <dbReference type="Pfam" id="PF06702"/>
    </source>
</evidence>
<evidence type="ECO:0000256" key="6">
    <source>
        <dbReference type="PIRSR" id="PIRSR624869-1"/>
    </source>
</evidence>
<dbReference type="InParanoid" id="A0A7M7JY42"/>
<comment type="cofactor">
    <cofactor evidence="8">
        <name>Mn(2+)</name>
        <dbReference type="ChEBI" id="CHEBI:29035"/>
    </cofactor>
</comment>
<dbReference type="KEGG" id="vde:111248753"/>
<name>A0A7M7JY42_VARDE</name>
<dbReference type="RefSeq" id="XP_022657365.1">
    <property type="nucleotide sequence ID" value="XM_022801630.1"/>
</dbReference>
<dbReference type="InterPro" id="IPR024869">
    <property type="entry name" value="FAM20"/>
</dbReference>
<feature type="binding site" evidence="7">
    <location>
        <position position="451"/>
    </location>
    <ligand>
        <name>ATP</name>
        <dbReference type="ChEBI" id="CHEBI:30616"/>
    </ligand>
</feature>
<evidence type="ECO:0000256" key="7">
    <source>
        <dbReference type="PIRSR" id="PIRSR624869-2"/>
    </source>
</evidence>
<organism evidence="12 13">
    <name type="scientific">Varroa destructor</name>
    <name type="common">Honeybee mite</name>
    <dbReference type="NCBI Taxonomy" id="109461"/>
    <lineage>
        <taxon>Eukaryota</taxon>
        <taxon>Metazoa</taxon>
        <taxon>Ecdysozoa</taxon>
        <taxon>Arthropoda</taxon>
        <taxon>Chelicerata</taxon>
        <taxon>Arachnida</taxon>
        <taxon>Acari</taxon>
        <taxon>Parasitiformes</taxon>
        <taxon>Mesostigmata</taxon>
        <taxon>Gamasina</taxon>
        <taxon>Dermanyssoidea</taxon>
        <taxon>Varroidae</taxon>
        <taxon>Varroa</taxon>
    </lineage>
</organism>
<dbReference type="OMA" id="RWIKRTH"/>
<comment type="subcellular location">
    <subcellularLocation>
        <location evidence="1">Golgi apparatus</location>
    </subcellularLocation>
</comment>
<feature type="active site" evidence="6">
    <location>
        <position position="446"/>
    </location>
</feature>
<feature type="binding site" evidence="7">
    <location>
        <position position="466"/>
    </location>
    <ligand>
        <name>ATP</name>
        <dbReference type="ChEBI" id="CHEBI:30616"/>
    </ligand>
</feature>
<feature type="transmembrane region" description="Helical" evidence="10">
    <location>
        <begin position="62"/>
        <end position="80"/>
    </location>
</feature>
<dbReference type="GeneID" id="111248753"/>
<evidence type="ECO:0000313" key="13">
    <source>
        <dbReference type="Proteomes" id="UP000594260"/>
    </source>
</evidence>
<evidence type="ECO:0000313" key="12">
    <source>
        <dbReference type="EnsemblMetazoa" id="XP_022657363"/>
    </source>
</evidence>
<keyword evidence="7" id="KW-0547">Nucleotide-binding</keyword>
<dbReference type="RefSeq" id="XP_022657362.1">
    <property type="nucleotide sequence ID" value="XM_022801627.1"/>
</dbReference>
<dbReference type="EnsemblMetazoa" id="XM_022801628">
    <property type="protein sequence ID" value="XP_022657363"/>
    <property type="gene ID" value="LOC111248753"/>
</dbReference>
<dbReference type="GO" id="GO:0046872">
    <property type="term" value="F:metal ion binding"/>
    <property type="evidence" value="ECO:0007669"/>
    <property type="project" value="UniProtKB-KW"/>
</dbReference>
<evidence type="ECO:0000256" key="3">
    <source>
        <dbReference type="ARBA" id="ARBA00023034"/>
    </source>
</evidence>
<dbReference type="PANTHER" id="PTHR12450">
    <property type="entry name" value="DENTIN MATRIX PROTEIN 4 PROTEIN FAM20"/>
    <property type="match status" value="1"/>
</dbReference>